<dbReference type="Proteomes" id="UP000789920">
    <property type="component" value="Unassembled WGS sequence"/>
</dbReference>
<name>A0ACA9S1F6_9GLOM</name>
<gene>
    <name evidence="1" type="ORF">RPERSI_LOCUS25265</name>
</gene>
<dbReference type="EMBL" id="CAJVQC010083041">
    <property type="protein sequence ID" value="CAG8820016.1"/>
    <property type="molecule type" value="Genomic_DNA"/>
</dbReference>
<feature type="non-terminal residue" evidence="1">
    <location>
        <position position="1"/>
    </location>
</feature>
<feature type="non-terminal residue" evidence="1">
    <location>
        <position position="50"/>
    </location>
</feature>
<sequence>SSDKKIEIFQKRKDNYYTILTEDEKEDNINFVSDSDKENVKHFKKKKNFS</sequence>
<evidence type="ECO:0000313" key="2">
    <source>
        <dbReference type="Proteomes" id="UP000789920"/>
    </source>
</evidence>
<comment type="caution">
    <text evidence="1">The sequence shown here is derived from an EMBL/GenBank/DDBJ whole genome shotgun (WGS) entry which is preliminary data.</text>
</comment>
<reference evidence="1" key="1">
    <citation type="submission" date="2021-06" db="EMBL/GenBank/DDBJ databases">
        <authorList>
            <person name="Kallberg Y."/>
            <person name="Tangrot J."/>
            <person name="Rosling A."/>
        </authorList>
    </citation>
    <scope>NUCLEOTIDE SEQUENCE</scope>
    <source>
        <strain evidence="1">MA461A</strain>
    </source>
</reference>
<accession>A0ACA9S1F6</accession>
<organism evidence="1 2">
    <name type="scientific">Racocetra persica</name>
    <dbReference type="NCBI Taxonomy" id="160502"/>
    <lineage>
        <taxon>Eukaryota</taxon>
        <taxon>Fungi</taxon>
        <taxon>Fungi incertae sedis</taxon>
        <taxon>Mucoromycota</taxon>
        <taxon>Glomeromycotina</taxon>
        <taxon>Glomeromycetes</taxon>
        <taxon>Diversisporales</taxon>
        <taxon>Gigasporaceae</taxon>
        <taxon>Racocetra</taxon>
    </lineage>
</organism>
<evidence type="ECO:0000313" key="1">
    <source>
        <dbReference type="EMBL" id="CAG8820016.1"/>
    </source>
</evidence>
<protein>
    <submittedName>
        <fullName evidence="1">26489_t:CDS:1</fullName>
    </submittedName>
</protein>
<keyword evidence="2" id="KW-1185">Reference proteome</keyword>
<proteinExistence type="predicted"/>